<feature type="signal peptide" evidence="2">
    <location>
        <begin position="1"/>
        <end position="29"/>
    </location>
</feature>
<organism evidence="3 4">
    <name type="scientific">Mycobacterium kyorinense</name>
    <dbReference type="NCBI Taxonomy" id="487514"/>
    <lineage>
        <taxon>Bacteria</taxon>
        <taxon>Bacillati</taxon>
        <taxon>Actinomycetota</taxon>
        <taxon>Actinomycetes</taxon>
        <taxon>Mycobacteriales</taxon>
        <taxon>Mycobacteriaceae</taxon>
        <taxon>Mycobacterium</taxon>
    </lineage>
</organism>
<feature type="region of interest" description="Disordered" evidence="1">
    <location>
        <begin position="25"/>
        <end position="52"/>
    </location>
</feature>
<evidence type="ECO:0000313" key="4">
    <source>
        <dbReference type="Proteomes" id="UP000193487"/>
    </source>
</evidence>
<gene>
    <name evidence="3" type="ORF">AWC14_14775</name>
</gene>
<dbReference type="RefSeq" id="WP_045373093.1">
    <property type="nucleotide sequence ID" value="NZ_BBKA01000001.1"/>
</dbReference>
<evidence type="ECO:0000256" key="2">
    <source>
        <dbReference type="SAM" id="SignalP"/>
    </source>
</evidence>
<dbReference type="AlphaFoldDB" id="A0A1X1XFD3"/>
<keyword evidence="4" id="KW-1185">Reference proteome</keyword>
<protein>
    <submittedName>
        <fullName evidence="3">Uncharacterized protein</fullName>
    </submittedName>
</protein>
<keyword evidence="2" id="KW-0732">Signal</keyword>
<dbReference type="Proteomes" id="UP000193487">
    <property type="component" value="Unassembled WGS sequence"/>
</dbReference>
<feature type="compositionally biased region" description="Pro residues" evidence="1">
    <location>
        <begin position="105"/>
        <end position="118"/>
    </location>
</feature>
<dbReference type="OrthoDB" id="4640292at2"/>
<evidence type="ECO:0000256" key="1">
    <source>
        <dbReference type="SAM" id="MobiDB-lite"/>
    </source>
</evidence>
<accession>A0A1X1XFD3</accession>
<proteinExistence type="predicted"/>
<feature type="chain" id="PRO_5010870993" evidence="2">
    <location>
        <begin position="30"/>
        <end position="118"/>
    </location>
</feature>
<name>A0A1X1XFD3_9MYCO</name>
<comment type="caution">
    <text evidence="3">The sequence shown here is derived from an EMBL/GenBank/DDBJ whole genome shotgun (WGS) entry which is preliminary data.</text>
</comment>
<dbReference type="EMBL" id="LQPE01000166">
    <property type="protein sequence ID" value="ORV97463.1"/>
    <property type="molecule type" value="Genomic_DNA"/>
</dbReference>
<feature type="compositionally biased region" description="Polar residues" evidence="1">
    <location>
        <begin position="30"/>
        <end position="52"/>
    </location>
</feature>
<evidence type="ECO:0000313" key="3">
    <source>
        <dbReference type="EMBL" id="ORV97463.1"/>
    </source>
</evidence>
<reference evidence="3 4" key="1">
    <citation type="submission" date="2016-01" db="EMBL/GenBank/DDBJ databases">
        <title>The new phylogeny of the genus Mycobacterium.</title>
        <authorList>
            <person name="Tarcisio F."/>
            <person name="Conor M."/>
            <person name="Antonella G."/>
            <person name="Elisabetta G."/>
            <person name="Giulia F.S."/>
            <person name="Sara T."/>
            <person name="Anna F."/>
            <person name="Clotilde B."/>
            <person name="Roberto B."/>
            <person name="Veronica D.S."/>
            <person name="Fabio R."/>
            <person name="Monica P."/>
            <person name="Olivier J."/>
            <person name="Enrico T."/>
            <person name="Nicola S."/>
        </authorList>
    </citation>
    <scope>NUCLEOTIDE SEQUENCE [LARGE SCALE GENOMIC DNA]</scope>
    <source>
        <strain evidence="3 4">DSM 45166</strain>
    </source>
</reference>
<feature type="region of interest" description="Disordered" evidence="1">
    <location>
        <begin position="87"/>
        <end position="118"/>
    </location>
</feature>
<sequence>MKLSRLRVPVAAGAIALGAAILTAPASQAEPESTIQSECKSAGGTYTTTNSGGHRYSKCCYTDAYGTQTCDNYDDGTYVVTCTASSCDSELAPPNNGSPSHRPVHPPMAPIAPPEAVP</sequence>